<dbReference type="AlphaFoldDB" id="A0AA40SR86"/>
<gene>
    <name evidence="1" type="ORF">BKA10_002702</name>
</gene>
<dbReference type="EMBL" id="JACIFH010000001">
    <property type="protein sequence ID" value="MBB4140908.1"/>
    <property type="molecule type" value="Genomic_DNA"/>
</dbReference>
<dbReference type="Proteomes" id="UP000549113">
    <property type="component" value="Unassembled WGS sequence"/>
</dbReference>
<evidence type="ECO:0000313" key="2">
    <source>
        <dbReference type="Proteomes" id="UP000549113"/>
    </source>
</evidence>
<comment type="caution">
    <text evidence="1">The sequence shown here is derived from an EMBL/GenBank/DDBJ whole genome shotgun (WGS) entry which is preliminary data.</text>
</comment>
<reference evidence="1 2" key="1">
    <citation type="submission" date="2020-08" db="EMBL/GenBank/DDBJ databases">
        <title>Sequencing the genomes of 1000 actinobacteria strains.</title>
        <authorList>
            <person name="Klenk H.-P."/>
        </authorList>
    </citation>
    <scope>NUCLEOTIDE SEQUENCE [LARGE SCALE GENOMIC DNA]</scope>
    <source>
        <strain evidence="1 2">DSM 19600</strain>
    </source>
</reference>
<proteinExistence type="predicted"/>
<name>A0AA40SR86_9MICO</name>
<evidence type="ECO:0000313" key="1">
    <source>
        <dbReference type="EMBL" id="MBB4140908.1"/>
    </source>
</evidence>
<protein>
    <submittedName>
        <fullName evidence="1">Uncharacterized protein</fullName>
    </submittedName>
</protein>
<accession>A0AA40SR86</accession>
<sequence length="38" mass="3984">MFLFIILAALAAGAVGATVRALTNDGFRAVPTDPRRLP</sequence>
<organism evidence="1 2">
    <name type="scientific">Microbacterium invictum</name>
    <dbReference type="NCBI Taxonomy" id="515415"/>
    <lineage>
        <taxon>Bacteria</taxon>
        <taxon>Bacillati</taxon>
        <taxon>Actinomycetota</taxon>
        <taxon>Actinomycetes</taxon>
        <taxon>Micrococcales</taxon>
        <taxon>Microbacteriaceae</taxon>
        <taxon>Microbacterium</taxon>
    </lineage>
</organism>
<keyword evidence="2" id="KW-1185">Reference proteome</keyword>